<dbReference type="Gene3D" id="3.40.50.1360">
    <property type="match status" value="1"/>
</dbReference>
<gene>
    <name evidence="5" type="ORF">AOX59_10610</name>
</gene>
<dbReference type="InterPro" id="IPR014036">
    <property type="entry name" value="DeoR-like_C"/>
</dbReference>
<keyword evidence="6" id="KW-1185">Reference proteome</keyword>
<sequence length="265" mass="29716">MRNGADKNSFIFLNERQRKITNLVEKNGSARVSELSKDFRVSEETVRRDLEKLETDGFVNRIHGGAVKRSIEEGGEIPVLNRQETHTEEKEMIAKKAASFIEDGDIVAVDASTTVLQMTKYLKNKKLTVITNSIPVTLDLVKQEGIEVILIGGYVSEGSMSLVGNFAEKVIQDYHVDKFFFSCMGVDIKRGVSEIHEAQALLKKQLIDISEQLFLLADYSKFGVKSLIGLCDLYDVDYLITDNKVSIEKIKELNNLGIKAHIGEE</sequence>
<dbReference type="OrthoDB" id="9797223at2"/>
<dbReference type="EMBL" id="CP013862">
    <property type="protein sequence ID" value="ALX49008.1"/>
    <property type="molecule type" value="Genomic_DNA"/>
</dbReference>
<dbReference type="PANTHER" id="PTHR30363">
    <property type="entry name" value="HTH-TYPE TRANSCRIPTIONAL REGULATOR SRLR-RELATED"/>
    <property type="match status" value="1"/>
</dbReference>
<dbReference type="SMART" id="SM01134">
    <property type="entry name" value="DeoRC"/>
    <property type="match status" value="1"/>
</dbReference>
<dbReference type="PROSITE" id="PS00894">
    <property type="entry name" value="HTH_DEOR_1"/>
    <property type="match status" value="1"/>
</dbReference>
<evidence type="ECO:0000256" key="3">
    <source>
        <dbReference type="ARBA" id="ARBA00023163"/>
    </source>
</evidence>
<dbReference type="KEGG" id="lao:AOX59_10610"/>
<evidence type="ECO:0000313" key="5">
    <source>
        <dbReference type="EMBL" id="ALX49008.1"/>
    </source>
</evidence>
<evidence type="ECO:0000256" key="2">
    <source>
        <dbReference type="ARBA" id="ARBA00023125"/>
    </source>
</evidence>
<dbReference type="SUPFAM" id="SSF46785">
    <property type="entry name" value="Winged helix' DNA-binding domain"/>
    <property type="match status" value="1"/>
</dbReference>
<dbReference type="Gene3D" id="1.10.10.10">
    <property type="entry name" value="Winged helix-like DNA-binding domain superfamily/Winged helix DNA-binding domain"/>
    <property type="match status" value="1"/>
</dbReference>
<dbReference type="RefSeq" id="WP_068445395.1">
    <property type="nucleotide sequence ID" value="NZ_CP013862.1"/>
</dbReference>
<dbReference type="InterPro" id="IPR037171">
    <property type="entry name" value="NagB/RpiA_transferase-like"/>
</dbReference>
<evidence type="ECO:0000256" key="1">
    <source>
        <dbReference type="ARBA" id="ARBA00023015"/>
    </source>
</evidence>
<dbReference type="PROSITE" id="PS51000">
    <property type="entry name" value="HTH_DEOR_2"/>
    <property type="match status" value="1"/>
</dbReference>
<dbReference type="PANTHER" id="PTHR30363:SF44">
    <property type="entry name" value="AGA OPERON TRANSCRIPTIONAL REPRESSOR-RELATED"/>
    <property type="match status" value="1"/>
</dbReference>
<dbReference type="AlphaFoldDB" id="A0A0U3W791"/>
<reference evidence="5 6" key="1">
    <citation type="submission" date="2016-01" db="EMBL/GenBank/DDBJ databases">
        <title>Complete genome sequence of strain Lentibacillus amyloliquefaciens LAM0015T isolated from saline sediment.</title>
        <authorList>
            <person name="Wang J.-L."/>
            <person name="He M.-X."/>
        </authorList>
    </citation>
    <scope>NUCLEOTIDE SEQUENCE [LARGE SCALE GENOMIC DNA]</scope>
    <source>
        <strain evidence="5 6">LAM0015</strain>
    </source>
</reference>
<dbReference type="PRINTS" id="PR00037">
    <property type="entry name" value="HTHLACR"/>
</dbReference>
<dbReference type="GO" id="GO:0003677">
    <property type="term" value="F:DNA binding"/>
    <property type="evidence" value="ECO:0007669"/>
    <property type="project" value="UniProtKB-KW"/>
</dbReference>
<dbReference type="GO" id="GO:0003700">
    <property type="term" value="F:DNA-binding transcription factor activity"/>
    <property type="evidence" value="ECO:0007669"/>
    <property type="project" value="InterPro"/>
</dbReference>
<dbReference type="InterPro" id="IPR050313">
    <property type="entry name" value="Carb_Metab_HTH_regulators"/>
</dbReference>
<name>A0A0U3W791_9BACI</name>
<dbReference type="InterPro" id="IPR001034">
    <property type="entry name" value="DeoR_HTH"/>
</dbReference>
<proteinExistence type="predicted"/>
<dbReference type="Pfam" id="PF00455">
    <property type="entry name" value="DeoRC"/>
    <property type="match status" value="1"/>
</dbReference>
<dbReference type="SUPFAM" id="SSF100950">
    <property type="entry name" value="NagB/RpiA/CoA transferase-like"/>
    <property type="match status" value="1"/>
</dbReference>
<protein>
    <recommendedName>
        <fullName evidence="4">HTH deoR-type domain-containing protein</fullName>
    </recommendedName>
</protein>
<dbReference type="SMART" id="SM00420">
    <property type="entry name" value="HTH_DEOR"/>
    <property type="match status" value="1"/>
</dbReference>
<keyword evidence="3" id="KW-0804">Transcription</keyword>
<keyword evidence="2" id="KW-0238">DNA-binding</keyword>
<accession>A0A0U3W791</accession>
<dbReference type="InterPro" id="IPR036388">
    <property type="entry name" value="WH-like_DNA-bd_sf"/>
</dbReference>
<dbReference type="InterPro" id="IPR036390">
    <property type="entry name" value="WH_DNA-bd_sf"/>
</dbReference>
<dbReference type="InterPro" id="IPR018356">
    <property type="entry name" value="Tscrpt_reg_HTH_DeoR_CS"/>
</dbReference>
<keyword evidence="1" id="KW-0805">Transcription regulation</keyword>
<organism evidence="5 6">
    <name type="scientific">Lentibacillus amyloliquefaciens</name>
    <dbReference type="NCBI Taxonomy" id="1472767"/>
    <lineage>
        <taxon>Bacteria</taxon>
        <taxon>Bacillati</taxon>
        <taxon>Bacillota</taxon>
        <taxon>Bacilli</taxon>
        <taxon>Bacillales</taxon>
        <taxon>Bacillaceae</taxon>
        <taxon>Lentibacillus</taxon>
    </lineage>
</organism>
<evidence type="ECO:0000313" key="6">
    <source>
        <dbReference type="Proteomes" id="UP000050331"/>
    </source>
</evidence>
<dbReference type="Pfam" id="PF08220">
    <property type="entry name" value="HTH_DeoR"/>
    <property type="match status" value="1"/>
</dbReference>
<dbReference type="Proteomes" id="UP000050331">
    <property type="component" value="Chromosome"/>
</dbReference>
<feature type="domain" description="HTH deoR-type" evidence="4">
    <location>
        <begin position="13"/>
        <end position="68"/>
    </location>
</feature>
<evidence type="ECO:0000259" key="4">
    <source>
        <dbReference type="PROSITE" id="PS51000"/>
    </source>
</evidence>
<dbReference type="STRING" id="1472767.AOX59_10610"/>